<feature type="domain" description="Wall-associated receptor kinase C-terminal" evidence="4">
    <location>
        <begin position="71"/>
        <end position="136"/>
    </location>
</feature>
<dbReference type="PANTHER" id="PTHR46008:SF25">
    <property type="entry name" value="PROTEIN KINASE DOMAIN-CONTAINING PROTEIN"/>
    <property type="match status" value="1"/>
</dbReference>
<dbReference type="STRING" id="35608.A0A2U1MH71"/>
<keyword evidence="1" id="KW-0547">Nucleotide-binding</keyword>
<comment type="caution">
    <text evidence="5">The sequence shown here is derived from an EMBL/GenBank/DDBJ whole genome shotgun (WGS) entry which is preliminary data.</text>
</comment>
<dbReference type="Pfam" id="PF14380">
    <property type="entry name" value="WAK_assoc"/>
    <property type="match status" value="1"/>
</dbReference>
<accession>A0A2U1MH71</accession>
<dbReference type="OrthoDB" id="1724712at2759"/>
<sequence>MREDMADSVCPQVLVNTTIDNNLFSHTSSYMNISYLFGCPVSIDDTGVIGSIFCNNNGVDHVILSYGARGPGSCKTSVILPVPDRFMAPSDLGPFVHQGFEVKWNLRVRPCTDCMQSGGQCMYSNISSLTTCACPEPPFLADSCLSDNKTRVSSSPSSVKVPLLKSVADELNGSLLTLAEALTQGFEVVFSDPFEDKCLECGRDRLDINLAAMAINKIQSHRLDELVDKSIGFETNGFVRRMITLVAELAFLCLQQESDMRPTMKEVLEILRGIQNDELNAQKPEVLDIVVDDGVLFKDHGTEPTSPEYGVTKKLYGSYMPNSSDD</sequence>
<evidence type="ECO:0000256" key="3">
    <source>
        <dbReference type="ARBA" id="ARBA00023180"/>
    </source>
</evidence>
<dbReference type="InterPro" id="IPR032872">
    <property type="entry name" value="WAK_assoc_C"/>
</dbReference>
<evidence type="ECO:0000256" key="1">
    <source>
        <dbReference type="ARBA" id="ARBA00022741"/>
    </source>
</evidence>
<dbReference type="GO" id="GO:0005524">
    <property type="term" value="F:ATP binding"/>
    <property type="evidence" value="ECO:0007669"/>
    <property type="project" value="UniProtKB-KW"/>
</dbReference>
<dbReference type="AlphaFoldDB" id="A0A2U1MH71"/>
<keyword evidence="5" id="KW-0430">Lectin</keyword>
<proteinExistence type="predicted"/>
<protein>
    <submittedName>
        <fullName evidence="5">Concanavalin A-like lectin/glucanase domain-containing protein</fullName>
    </submittedName>
</protein>
<evidence type="ECO:0000313" key="6">
    <source>
        <dbReference type="Proteomes" id="UP000245207"/>
    </source>
</evidence>
<dbReference type="Gene3D" id="1.10.510.10">
    <property type="entry name" value="Transferase(Phosphotransferase) domain 1"/>
    <property type="match status" value="1"/>
</dbReference>
<evidence type="ECO:0000259" key="4">
    <source>
        <dbReference type="Pfam" id="PF14380"/>
    </source>
</evidence>
<dbReference type="PANTHER" id="PTHR46008">
    <property type="entry name" value="LEAF RUST 10 DISEASE-RESISTANCE LOCUS RECEPTOR-LIKE PROTEIN KINASE-LIKE 1.4"/>
    <property type="match status" value="1"/>
</dbReference>
<keyword evidence="3" id="KW-0325">Glycoprotein</keyword>
<dbReference type="EMBL" id="PKPP01005307">
    <property type="protein sequence ID" value="PWA60633.1"/>
    <property type="molecule type" value="Genomic_DNA"/>
</dbReference>
<organism evidence="5 6">
    <name type="scientific">Artemisia annua</name>
    <name type="common">Sweet wormwood</name>
    <dbReference type="NCBI Taxonomy" id="35608"/>
    <lineage>
        <taxon>Eukaryota</taxon>
        <taxon>Viridiplantae</taxon>
        <taxon>Streptophyta</taxon>
        <taxon>Embryophyta</taxon>
        <taxon>Tracheophyta</taxon>
        <taxon>Spermatophyta</taxon>
        <taxon>Magnoliopsida</taxon>
        <taxon>eudicotyledons</taxon>
        <taxon>Gunneridae</taxon>
        <taxon>Pentapetalae</taxon>
        <taxon>asterids</taxon>
        <taxon>campanulids</taxon>
        <taxon>Asterales</taxon>
        <taxon>Asteraceae</taxon>
        <taxon>Asteroideae</taxon>
        <taxon>Anthemideae</taxon>
        <taxon>Artemisiinae</taxon>
        <taxon>Artemisia</taxon>
    </lineage>
</organism>
<keyword evidence="6" id="KW-1185">Reference proteome</keyword>
<evidence type="ECO:0000256" key="2">
    <source>
        <dbReference type="ARBA" id="ARBA00022840"/>
    </source>
</evidence>
<evidence type="ECO:0000313" key="5">
    <source>
        <dbReference type="EMBL" id="PWA60633.1"/>
    </source>
</evidence>
<dbReference type="GO" id="GO:0016301">
    <property type="term" value="F:kinase activity"/>
    <property type="evidence" value="ECO:0007669"/>
    <property type="project" value="TreeGrafter"/>
</dbReference>
<reference evidence="5 6" key="1">
    <citation type="journal article" date="2018" name="Mol. Plant">
        <title>The genome of Artemisia annua provides insight into the evolution of Asteraceae family and artemisinin biosynthesis.</title>
        <authorList>
            <person name="Shen Q."/>
            <person name="Zhang L."/>
            <person name="Liao Z."/>
            <person name="Wang S."/>
            <person name="Yan T."/>
            <person name="Shi P."/>
            <person name="Liu M."/>
            <person name="Fu X."/>
            <person name="Pan Q."/>
            <person name="Wang Y."/>
            <person name="Lv Z."/>
            <person name="Lu X."/>
            <person name="Zhang F."/>
            <person name="Jiang W."/>
            <person name="Ma Y."/>
            <person name="Chen M."/>
            <person name="Hao X."/>
            <person name="Li L."/>
            <person name="Tang Y."/>
            <person name="Lv G."/>
            <person name="Zhou Y."/>
            <person name="Sun X."/>
            <person name="Brodelius P.E."/>
            <person name="Rose J.K.C."/>
            <person name="Tang K."/>
        </authorList>
    </citation>
    <scope>NUCLEOTIDE SEQUENCE [LARGE SCALE GENOMIC DNA]</scope>
    <source>
        <strain evidence="6">cv. Huhao1</strain>
        <tissue evidence="5">Leaf</tissue>
    </source>
</reference>
<name>A0A2U1MH71_ARTAN</name>
<dbReference type="GO" id="GO:0030246">
    <property type="term" value="F:carbohydrate binding"/>
    <property type="evidence" value="ECO:0007669"/>
    <property type="project" value="UniProtKB-KW"/>
</dbReference>
<gene>
    <name evidence="5" type="ORF">CTI12_AA380700</name>
</gene>
<keyword evidence="2" id="KW-0067">ATP-binding</keyword>
<dbReference type="Proteomes" id="UP000245207">
    <property type="component" value="Unassembled WGS sequence"/>
</dbReference>